<comment type="caution">
    <text evidence="6">The sequence shown here is derived from an EMBL/GenBank/DDBJ whole genome shotgun (WGS) entry which is preliminary data.</text>
</comment>
<sequence length="125" mass="14075">MPDLNLAPQFLCVSADLREREGSVLFEVLEYGRTAPAFAVRANQQAVAYLNRCAHVPTELDWQPGEFWDHEQKFIICSVHGALYEPAHGQCLMGPCTGKRLVSVPLKEEGGQVFWLPSDRFQPVF</sequence>
<keyword evidence="4" id="KW-0411">Iron-sulfur</keyword>
<keyword evidence="3" id="KW-0408">Iron</keyword>
<keyword evidence="1" id="KW-0001">2Fe-2S</keyword>
<dbReference type="SUPFAM" id="SSF50022">
    <property type="entry name" value="ISP domain"/>
    <property type="match status" value="1"/>
</dbReference>
<evidence type="ECO:0000313" key="6">
    <source>
        <dbReference type="EMBL" id="TBO32495.1"/>
    </source>
</evidence>
<dbReference type="EMBL" id="SIXI01000002">
    <property type="protein sequence ID" value="TBO32495.1"/>
    <property type="molecule type" value="Genomic_DNA"/>
</dbReference>
<evidence type="ECO:0000313" key="7">
    <source>
        <dbReference type="Proteomes" id="UP000292120"/>
    </source>
</evidence>
<dbReference type="RefSeq" id="WP_130966709.1">
    <property type="nucleotide sequence ID" value="NZ_SIXI01000002.1"/>
</dbReference>
<dbReference type="Pfam" id="PF00355">
    <property type="entry name" value="Rieske"/>
    <property type="match status" value="1"/>
</dbReference>
<protein>
    <submittedName>
        <fullName evidence="6">Rieske (2Fe-2S) protein</fullName>
    </submittedName>
</protein>
<evidence type="ECO:0000256" key="4">
    <source>
        <dbReference type="ARBA" id="ARBA00023014"/>
    </source>
</evidence>
<reference evidence="6 7" key="1">
    <citation type="submission" date="2019-02" db="EMBL/GenBank/DDBJ databases">
        <title>Aquabacterium sp. strain KMB7.</title>
        <authorList>
            <person name="Chen W.-M."/>
        </authorList>
    </citation>
    <scope>NUCLEOTIDE SEQUENCE [LARGE SCALE GENOMIC DNA]</scope>
    <source>
        <strain evidence="6 7">KMB7</strain>
    </source>
</reference>
<dbReference type="Gene3D" id="2.102.10.10">
    <property type="entry name" value="Rieske [2Fe-2S] iron-sulphur domain"/>
    <property type="match status" value="1"/>
</dbReference>
<dbReference type="InterPro" id="IPR017941">
    <property type="entry name" value="Rieske_2Fe-2S"/>
</dbReference>
<dbReference type="OrthoDB" id="9794779at2"/>
<dbReference type="InterPro" id="IPR036922">
    <property type="entry name" value="Rieske_2Fe-2S_sf"/>
</dbReference>
<dbReference type="GO" id="GO:0051537">
    <property type="term" value="F:2 iron, 2 sulfur cluster binding"/>
    <property type="evidence" value="ECO:0007669"/>
    <property type="project" value="UniProtKB-KW"/>
</dbReference>
<name>A0A4Q9H3Q4_9BURK</name>
<dbReference type="PROSITE" id="PS51296">
    <property type="entry name" value="RIESKE"/>
    <property type="match status" value="1"/>
</dbReference>
<accession>A0A4Q9H3Q4</accession>
<evidence type="ECO:0000259" key="5">
    <source>
        <dbReference type="PROSITE" id="PS51296"/>
    </source>
</evidence>
<dbReference type="Proteomes" id="UP000292120">
    <property type="component" value="Unassembled WGS sequence"/>
</dbReference>
<feature type="domain" description="Rieske" evidence="5">
    <location>
        <begin position="9"/>
        <end position="115"/>
    </location>
</feature>
<evidence type="ECO:0000256" key="3">
    <source>
        <dbReference type="ARBA" id="ARBA00023004"/>
    </source>
</evidence>
<keyword evidence="7" id="KW-1185">Reference proteome</keyword>
<dbReference type="AlphaFoldDB" id="A0A4Q9H3Q4"/>
<evidence type="ECO:0000256" key="2">
    <source>
        <dbReference type="ARBA" id="ARBA00022723"/>
    </source>
</evidence>
<dbReference type="PANTHER" id="PTHR40261">
    <property type="match status" value="1"/>
</dbReference>
<organism evidence="6 7">
    <name type="scientific">Aquabacterium lacunae</name>
    <dbReference type="NCBI Taxonomy" id="2528630"/>
    <lineage>
        <taxon>Bacteria</taxon>
        <taxon>Pseudomonadati</taxon>
        <taxon>Pseudomonadota</taxon>
        <taxon>Betaproteobacteria</taxon>
        <taxon>Burkholderiales</taxon>
        <taxon>Aquabacterium</taxon>
    </lineage>
</organism>
<proteinExistence type="predicted"/>
<dbReference type="PANTHER" id="PTHR40261:SF1">
    <property type="entry name" value="RIESKE DOMAIN-CONTAINING PROTEIN"/>
    <property type="match status" value="1"/>
</dbReference>
<gene>
    <name evidence="6" type="ORF">EYS42_04690</name>
</gene>
<evidence type="ECO:0000256" key="1">
    <source>
        <dbReference type="ARBA" id="ARBA00022714"/>
    </source>
</evidence>
<keyword evidence="2" id="KW-0479">Metal-binding</keyword>
<dbReference type="GO" id="GO:0046872">
    <property type="term" value="F:metal ion binding"/>
    <property type="evidence" value="ECO:0007669"/>
    <property type="project" value="UniProtKB-KW"/>
</dbReference>